<evidence type="ECO:0000313" key="14">
    <source>
        <dbReference type="EMBL" id="GGW80196.1"/>
    </source>
</evidence>
<dbReference type="SUPFAM" id="SSF55785">
    <property type="entry name" value="PYP-like sensor domain (PAS domain)"/>
    <property type="match status" value="3"/>
</dbReference>
<dbReference type="InterPro" id="IPR035919">
    <property type="entry name" value="EAL_sf"/>
</dbReference>
<dbReference type="InterPro" id="IPR000160">
    <property type="entry name" value="GGDEF_dom"/>
</dbReference>
<dbReference type="PANTHER" id="PTHR44757">
    <property type="entry name" value="DIGUANYLATE CYCLASE DGCP"/>
    <property type="match status" value="1"/>
</dbReference>
<keyword evidence="5" id="KW-0808">Transferase</keyword>
<dbReference type="Pfam" id="PF00563">
    <property type="entry name" value="EAL"/>
    <property type="match status" value="1"/>
</dbReference>
<feature type="active site" evidence="7">
    <location>
        <position position="55"/>
    </location>
</feature>
<accession>A0A918JGU0</accession>
<sequence>MKSRMDTDQKSNEPVKNDSPFVVGLGSSAGGIEALINLVSALPDDLNASIVVAQHLSPTHKSQMTDILSRETDYNVEEISNNIRVRKSTIYVGPPGYHIVYKEGKLLLDKHPEEVAPKPSVNILFESMADELGDHAIGVVLSGTGNDGSRGLKAIKSVGGFALVQDPGSCKYDGMPRSALETVEVDRILDAEDVGQEVANITQNIARSLFPPSDEARNELMQALYSKIREATKIDFSFYKQSTLLRRVNRRLIATQKTSLSDYLSHLENNQDEVLALSKELLISVTDFFRDSHAFKAIKLYVSEIVEKKNTGESVRLWVAGCATGEEAYSLALLFLEEIENQQKDLSLQVFATDIDDQALAVARKGAYSPHAVNSLDSRYIEKYFQFVNDAYVPKKRLRDVITFSRQDITRDPPFLHLDMVSFRNVLIYFNSDLQQRVLSLFRYSLLNDGILFLGKSESIGLKEDLFVAMDRRSRIFKVSENSKRPAIPKMLKNNISAPRSKDVVSNSYERIFTRAVLDQYGPALLINKSFTILHSHGTLHPFINFPSGVPDFNLSKLITPEFSAELISSMNKAKRSAQITKGRVRRLESDKSKRWVLIIVPIEEKDPEHFLINFRPATDDRPVEEKEVTTKETEEADVAELIAAREQLQTLTEEMAASAEEMQALNEEVQAANEELQANNEELEATNEELQATNEELISVNEESMRKSSELAAINSELESVYNTLDFPILVFDTDRRLNRTNEAANRRYHLNTGSFGQAMHELNLPEYFEDIEQRITGTLRTGNKANIIIKPSVKETYNIFVTPIFNNRERITGAILVIIDNSELVLAHERIEKSQEQLLSIMNNSLALIALKDNAGRYEFVNTRFEERFGVNAQDVIGRTDAQVFDKHIASLFRERDLDTMRSLAPLETVDELEIDSGKVTLESVRFPIFDAEGTIKSICTQATDVTKSRHANEQLRLAGKLFDKASDAILVTDSDCNILTGNDAFTELTGYEVSELIGKPPSSLKSDDHSKAFFDEMNDNLQASGFWQGEVINLCKNGEKKRLWLTMSAVRHGDDKPVNYIATYSDVDEIKSVQRKIEFLATHDELTRLPNRTALLERLELMVSNARRADTLCAVLFIDLDNFKDINDTFGHTIGDQLLKQVARRIRDNLRDVDLLARLGGDEFVALVSATAIAEIDDVASRISSAVSTAFEVNEHALQVSASIGISVYPQDGDDSQTLLKHADDAMYTAKDAGKSQYQYFTDDMREQARAKHATQQMLKKALDNDSFELEFEAKVDIPSNAIVGAVAHLKYDGACIRGEEVRRLLDAAERSDVIASLDLHTVELVIRAMLDWQKQGVALPLITVVVSDRQWHKTDFASSVANLIDAHKVPAEKLVFEISETCLAEVDETVQQEVMQLHKMGVGVSVSEFGGASFALQNMIHSGITEIKLPAQLVQKLTQQSSDEARFITAIISFAKAMALKVVAPGVTSEEQLDALKQMGCELAEGTYFADGMDRVQVAEKLKRQG</sequence>
<evidence type="ECO:0000259" key="13">
    <source>
        <dbReference type="PROSITE" id="PS50887"/>
    </source>
</evidence>
<dbReference type="PROSITE" id="PS50883">
    <property type="entry name" value="EAL"/>
    <property type="match status" value="1"/>
</dbReference>
<dbReference type="InterPro" id="IPR022641">
    <property type="entry name" value="CheR_N"/>
</dbReference>
<dbReference type="SMART" id="SM00052">
    <property type="entry name" value="EAL"/>
    <property type="match status" value="1"/>
</dbReference>
<dbReference type="NCBIfam" id="TIGR00229">
    <property type="entry name" value="sensory_box"/>
    <property type="match status" value="2"/>
</dbReference>
<evidence type="ECO:0000256" key="8">
    <source>
        <dbReference type="SAM" id="Coils"/>
    </source>
</evidence>
<dbReference type="SUPFAM" id="SSF141868">
    <property type="entry name" value="EAL domain-like"/>
    <property type="match status" value="1"/>
</dbReference>
<comment type="catalytic activity">
    <reaction evidence="1">
        <text>L-glutamyl-[protein] + S-adenosyl-L-methionine = [protein]-L-glutamate 5-O-methyl ester + S-adenosyl-L-homocysteine</text>
        <dbReference type="Rhea" id="RHEA:24452"/>
        <dbReference type="Rhea" id="RHEA-COMP:10208"/>
        <dbReference type="Rhea" id="RHEA-COMP:10311"/>
        <dbReference type="ChEBI" id="CHEBI:29973"/>
        <dbReference type="ChEBI" id="CHEBI:57856"/>
        <dbReference type="ChEBI" id="CHEBI:59789"/>
        <dbReference type="ChEBI" id="CHEBI:82795"/>
        <dbReference type="EC" id="2.1.1.80"/>
    </reaction>
</comment>
<evidence type="ECO:0000259" key="11">
    <source>
        <dbReference type="PROSITE" id="PS50123"/>
    </source>
</evidence>
<name>A0A918JGU0_9ALTE</name>
<comment type="caution">
    <text evidence="14">The sequence shown here is derived from an EMBL/GenBank/DDBJ whole genome shotgun (WGS) entry which is preliminary data.</text>
</comment>
<protein>
    <recommendedName>
        <fullName evidence="3">protein-glutamate O-methyltransferase</fullName>
        <ecNumber evidence="3">2.1.1.80</ecNumber>
    </recommendedName>
</protein>
<gene>
    <name evidence="14" type="ORF">GCM10007391_11310</name>
</gene>
<dbReference type="Pfam" id="PF03705">
    <property type="entry name" value="CheR_N"/>
    <property type="match status" value="1"/>
</dbReference>
<dbReference type="InterPro" id="IPR000014">
    <property type="entry name" value="PAS"/>
</dbReference>
<keyword evidence="6" id="KW-0949">S-adenosyl-L-methionine</keyword>
<dbReference type="InterPro" id="IPR013656">
    <property type="entry name" value="PAS_4"/>
</dbReference>
<organism evidence="14 15">
    <name type="scientific">Alteromonas halophila</name>
    <dbReference type="NCBI Taxonomy" id="516698"/>
    <lineage>
        <taxon>Bacteria</taxon>
        <taxon>Pseudomonadati</taxon>
        <taxon>Pseudomonadota</taxon>
        <taxon>Gammaproteobacteria</taxon>
        <taxon>Alteromonadales</taxon>
        <taxon>Alteromonadaceae</taxon>
        <taxon>Alteromonas/Salinimonas group</taxon>
        <taxon>Alteromonas</taxon>
    </lineage>
</organism>
<dbReference type="PROSITE" id="PS50123">
    <property type="entry name" value="CHER"/>
    <property type="match status" value="1"/>
</dbReference>
<comment type="cofactor">
    <cofactor evidence="2">
        <name>Mg(2+)</name>
        <dbReference type="ChEBI" id="CHEBI:18420"/>
    </cofactor>
</comment>
<dbReference type="GO" id="GO:0005737">
    <property type="term" value="C:cytoplasm"/>
    <property type="evidence" value="ECO:0007669"/>
    <property type="project" value="InterPro"/>
</dbReference>
<dbReference type="Gene3D" id="3.30.450.20">
    <property type="entry name" value="PAS domain"/>
    <property type="match status" value="3"/>
</dbReference>
<dbReference type="Pfam" id="PF13426">
    <property type="entry name" value="PAS_9"/>
    <property type="match status" value="1"/>
</dbReference>
<evidence type="ECO:0000313" key="15">
    <source>
        <dbReference type="Proteomes" id="UP000631300"/>
    </source>
</evidence>
<dbReference type="Pfam" id="PF01739">
    <property type="entry name" value="CheR"/>
    <property type="match status" value="1"/>
</dbReference>
<feature type="active site" evidence="7">
    <location>
        <position position="28"/>
    </location>
</feature>
<dbReference type="Gene3D" id="3.40.50.150">
    <property type="entry name" value="Vaccinia Virus protein VP39"/>
    <property type="match status" value="1"/>
</dbReference>
<dbReference type="CDD" id="cd01948">
    <property type="entry name" value="EAL"/>
    <property type="match status" value="1"/>
</dbReference>
<evidence type="ECO:0000259" key="10">
    <source>
        <dbReference type="PROSITE" id="PS50122"/>
    </source>
</evidence>
<dbReference type="FunFam" id="3.30.70.270:FF:000001">
    <property type="entry name" value="Diguanylate cyclase domain protein"/>
    <property type="match status" value="1"/>
</dbReference>
<dbReference type="Gene3D" id="1.10.155.10">
    <property type="entry name" value="Chemotaxis receptor methyltransferase CheR, N-terminal domain"/>
    <property type="match status" value="1"/>
</dbReference>
<dbReference type="CDD" id="cd01949">
    <property type="entry name" value="GGDEF"/>
    <property type="match status" value="1"/>
</dbReference>
<dbReference type="InterPro" id="IPR043128">
    <property type="entry name" value="Rev_trsase/Diguanyl_cyclase"/>
</dbReference>
<evidence type="ECO:0000256" key="5">
    <source>
        <dbReference type="ARBA" id="ARBA00022679"/>
    </source>
</evidence>
<dbReference type="SUPFAM" id="SSF47757">
    <property type="entry name" value="Chemotaxis receptor methyltransferase CheR, N-terminal domain"/>
    <property type="match status" value="1"/>
</dbReference>
<dbReference type="GO" id="GO:0008984">
    <property type="term" value="F:protein-glutamate methylesterase activity"/>
    <property type="evidence" value="ECO:0007669"/>
    <property type="project" value="InterPro"/>
</dbReference>
<feature type="domain" description="GGDEF" evidence="13">
    <location>
        <begin position="1114"/>
        <end position="1246"/>
    </location>
</feature>
<dbReference type="InterPro" id="IPR036804">
    <property type="entry name" value="CheR_N_sf"/>
</dbReference>
<dbReference type="GO" id="GO:0000156">
    <property type="term" value="F:phosphorelay response regulator activity"/>
    <property type="evidence" value="ECO:0007669"/>
    <property type="project" value="InterPro"/>
</dbReference>
<feature type="domain" description="CheR-type methyltransferase" evidence="11">
    <location>
        <begin position="228"/>
        <end position="460"/>
    </location>
</feature>
<proteinExistence type="predicted"/>
<reference evidence="14" key="1">
    <citation type="journal article" date="2014" name="Int. J. Syst. Evol. Microbiol.">
        <title>Complete genome sequence of Corynebacterium casei LMG S-19264T (=DSM 44701T), isolated from a smear-ripened cheese.</title>
        <authorList>
            <consortium name="US DOE Joint Genome Institute (JGI-PGF)"/>
            <person name="Walter F."/>
            <person name="Albersmeier A."/>
            <person name="Kalinowski J."/>
            <person name="Ruckert C."/>
        </authorList>
    </citation>
    <scope>NUCLEOTIDE SEQUENCE</scope>
    <source>
        <strain evidence="14">KCTC 22164</strain>
    </source>
</reference>
<feature type="domain" description="PAS" evidence="9">
    <location>
        <begin position="963"/>
        <end position="1002"/>
    </location>
</feature>
<dbReference type="EMBL" id="BMXP01000002">
    <property type="protein sequence ID" value="GGW80196.1"/>
    <property type="molecule type" value="Genomic_DNA"/>
</dbReference>
<dbReference type="Gene3D" id="3.20.20.450">
    <property type="entry name" value="EAL domain"/>
    <property type="match status" value="1"/>
</dbReference>
<dbReference type="InterPro" id="IPR001633">
    <property type="entry name" value="EAL_dom"/>
</dbReference>
<dbReference type="SUPFAM" id="SSF52738">
    <property type="entry name" value="Methylesterase CheB, C-terminal domain"/>
    <property type="match status" value="1"/>
</dbReference>
<dbReference type="PANTHER" id="PTHR44757:SF2">
    <property type="entry name" value="BIOFILM ARCHITECTURE MAINTENANCE PROTEIN MBAA"/>
    <property type="match status" value="1"/>
</dbReference>
<dbReference type="SUPFAM" id="SSF55073">
    <property type="entry name" value="Nucleotide cyclase"/>
    <property type="match status" value="1"/>
</dbReference>
<dbReference type="SUPFAM" id="SSF53335">
    <property type="entry name" value="S-adenosyl-L-methionine-dependent methyltransferases"/>
    <property type="match status" value="1"/>
</dbReference>
<dbReference type="PROSITE" id="PS50887">
    <property type="entry name" value="GGDEF"/>
    <property type="match status" value="1"/>
</dbReference>
<feature type="active site" evidence="7">
    <location>
        <position position="147"/>
    </location>
</feature>
<feature type="domain" description="CheB-type methylesterase" evidence="10">
    <location>
        <begin position="16"/>
        <end position="198"/>
    </location>
</feature>
<dbReference type="InterPro" id="IPR000780">
    <property type="entry name" value="CheR_MeTrfase"/>
</dbReference>
<dbReference type="SMART" id="SM00138">
    <property type="entry name" value="MeTrc"/>
    <property type="match status" value="1"/>
</dbReference>
<dbReference type="EC" id="2.1.1.80" evidence="3"/>
<keyword evidence="8" id="KW-0175">Coiled coil</keyword>
<dbReference type="PRINTS" id="PR00996">
    <property type="entry name" value="CHERMTFRASE"/>
</dbReference>
<dbReference type="Pfam" id="PF00990">
    <property type="entry name" value="GGDEF"/>
    <property type="match status" value="1"/>
</dbReference>
<dbReference type="InterPro" id="IPR029063">
    <property type="entry name" value="SAM-dependent_MTases_sf"/>
</dbReference>
<dbReference type="Gene3D" id="3.30.70.270">
    <property type="match status" value="1"/>
</dbReference>
<dbReference type="CDD" id="cd00130">
    <property type="entry name" value="PAS"/>
    <property type="match status" value="2"/>
</dbReference>
<evidence type="ECO:0000256" key="4">
    <source>
        <dbReference type="ARBA" id="ARBA00022603"/>
    </source>
</evidence>
<dbReference type="CDD" id="cd16434">
    <property type="entry name" value="CheB-CheR_fusion"/>
    <property type="match status" value="1"/>
</dbReference>
<dbReference type="Pfam" id="PF01339">
    <property type="entry name" value="CheB_methylest"/>
    <property type="match status" value="1"/>
</dbReference>
<dbReference type="InterPro" id="IPR052155">
    <property type="entry name" value="Biofilm_reg_signaling"/>
</dbReference>
<dbReference type="PROSITE" id="PS50112">
    <property type="entry name" value="PAS"/>
    <property type="match status" value="2"/>
</dbReference>
<evidence type="ECO:0000256" key="2">
    <source>
        <dbReference type="ARBA" id="ARBA00001946"/>
    </source>
</evidence>
<dbReference type="SMART" id="SM00091">
    <property type="entry name" value="PAS"/>
    <property type="match status" value="3"/>
</dbReference>
<evidence type="ECO:0000256" key="6">
    <source>
        <dbReference type="ARBA" id="ARBA00022691"/>
    </source>
</evidence>
<dbReference type="Gene3D" id="3.40.50.180">
    <property type="entry name" value="Methylesterase CheB, C-terminal domain"/>
    <property type="match status" value="1"/>
</dbReference>
<keyword evidence="7" id="KW-0378">Hydrolase</keyword>
<dbReference type="SMART" id="SM00086">
    <property type="entry name" value="PAC"/>
    <property type="match status" value="1"/>
</dbReference>
<dbReference type="InterPro" id="IPR035909">
    <property type="entry name" value="CheB_C"/>
</dbReference>
<dbReference type="GO" id="GO:0006935">
    <property type="term" value="P:chemotaxis"/>
    <property type="evidence" value="ECO:0007669"/>
    <property type="project" value="UniProtKB-UniRule"/>
</dbReference>
<dbReference type="InterPro" id="IPR029787">
    <property type="entry name" value="Nucleotide_cyclase"/>
</dbReference>
<dbReference type="NCBIfam" id="TIGR00254">
    <property type="entry name" value="GGDEF"/>
    <property type="match status" value="1"/>
</dbReference>
<dbReference type="GO" id="GO:0032259">
    <property type="term" value="P:methylation"/>
    <property type="evidence" value="ECO:0007669"/>
    <property type="project" value="UniProtKB-KW"/>
</dbReference>
<reference evidence="14" key="2">
    <citation type="submission" date="2020-09" db="EMBL/GenBank/DDBJ databases">
        <authorList>
            <person name="Sun Q."/>
            <person name="Kim S."/>
        </authorList>
    </citation>
    <scope>NUCLEOTIDE SEQUENCE</scope>
    <source>
        <strain evidence="14">KCTC 22164</strain>
    </source>
</reference>
<keyword evidence="4" id="KW-0489">Methyltransferase</keyword>
<evidence type="ECO:0000256" key="3">
    <source>
        <dbReference type="ARBA" id="ARBA00012534"/>
    </source>
</evidence>
<evidence type="ECO:0000256" key="1">
    <source>
        <dbReference type="ARBA" id="ARBA00001541"/>
    </source>
</evidence>
<dbReference type="Proteomes" id="UP000631300">
    <property type="component" value="Unassembled WGS sequence"/>
</dbReference>
<feature type="domain" description="PAS" evidence="9">
    <location>
        <begin position="836"/>
        <end position="916"/>
    </location>
</feature>
<evidence type="ECO:0000259" key="9">
    <source>
        <dbReference type="PROSITE" id="PS50112"/>
    </source>
</evidence>
<dbReference type="InterPro" id="IPR000673">
    <property type="entry name" value="Sig_transdc_resp-reg_Me-estase"/>
</dbReference>
<evidence type="ECO:0000259" key="12">
    <source>
        <dbReference type="PROSITE" id="PS50883"/>
    </source>
</evidence>
<dbReference type="Pfam" id="PF08448">
    <property type="entry name" value="PAS_4"/>
    <property type="match status" value="1"/>
</dbReference>
<evidence type="ECO:0000256" key="7">
    <source>
        <dbReference type="PROSITE-ProRule" id="PRU00050"/>
    </source>
</evidence>
<dbReference type="GO" id="GO:0008983">
    <property type="term" value="F:protein-glutamate O-methyltransferase activity"/>
    <property type="evidence" value="ECO:0007669"/>
    <property type="project" value="UniProtKB-EC"/>
</dbReference>
<keyword evidence="15" id="KW-1185">Reference proteome</keyword>
<dbReference type="InterPro" id="IPR001610">
    <property type="entry name" value="PAC"/>
</dbReference>
<dbReference type="InterPro" id="IPR022642">
    <property type="entry name" value="CheR_C"/>
</dbReference>
<keyword evidence="7" id="KW-0145">Chemotaxis</keyword>
<dbReference type="InterPro" id="IPR035965">
    <property type="entry name" value="PAS-like_dom_sf"/>
</dbReference>
<feature type="domain" description="EAL" evidence="12">
    <location>
        <begin position="1255"/>
        <end position="1510"/>
    </location>
</feature>
<dbReference type="PROSITE" id="PS50122">
    <property type="entry name" value="CHEB"/>
    <property type="match status" value="1"/>
</dbReference>
<feature type="coiled-coil region" evidence="8">
    <location>
        <begin position="632"/>
        <end position="708"/>
    </location>
</feature>
<dbReference type="SMART" id="SM00267">
    <property type="entry name" value="GGDEF"/>
    <property type="match status" value="1"/>
</dbReference>